<evidence type="ECO:0000313" key="3">
    <source>
        <dbReference type="Proteomes" id="UP001239215"/>
    </source>
</evidence>
<feature type="transmembrane region" description="Helical" evidence="1">
    <location>
        <begin position="107"/>
        <end position="123"/>
    </location>
</feature>
<accession>A0AAJ1X4E2</accession>
<feature type="transmembrane region" description="Helical" evidence="1">
    <location>
        <begin position="232"/>
        <end position="253"/>
    </location>
</feature>
<sequence>MRKYSVASLRIADQAAWSLAFFAFNAQCLSALRADQFAGLATATALGFIGVAISRSATLQADIISGTKQHVLSTEAVMVRSGLKVNALLGLAVGGCAWLATSRLGDIGFVFAFLAAGLVLADSPRQILVIEGRYVWSLFLAVGHAILAGFGVLFFQDDPSVWWLIVLCLLCWGGWMIVALTRVPHLRERAPATVGLRLSLGLEACYFGLAGQVGLFALYFADVSDATVALRVSYALVFSPVFSLLQGLVPLIVRELNERMVQRRVGDVRRLLRRVSASVFFLSLLAGGLGCIVVPRFWAVDSNLFLAFLPVVGLSLVAAQVLELYVTSIRMLEVSKGLHAERTALAAGDIVLQLASVLIMGPLGLVSAIGVGALVRLLLVMRYGRRMRKR</sequence>
<feature type="transmembrane region" description="Helical" evidence="1">
    <location>
        <begin position="274"/>
        <end position="298"/>
    </location>
</feature>
<evidence type="ECO:0000256" key="1">
    <source>
        <dbReference type="SAM" id="Phobius"/>
    </source>
</evidence>
<proteinExistence type="predicted"/>
<organism evidence="2 3">
    <name type="scientific">Nocardioides zeae</name>
    <dbReference type="NCBI Taxonomy" id="1457234"/>
    <lineage>
        <taxon>Bacteria</taxon>
        <taxon>Bacillati</taxon>
        <taxon>Actinomycetota</taxon>
        <taxon>Actinomycetes</taxon>
        <taxon>Propionibacteriales</taxon>
        <taxon>Nocardioidaceae</taxon>
        <taxon>Nocardioides</taxon>
    </lineage>
</organism>
<keyword evidence="1" id="KW-0812">Transmembrane</keyword>
<evidence type="ECO:0000313" key="2">
    <source>
        <dbReference type="EMBL" id="MDQ1106749.1"/>
    </source>
</evidence>
<keyword evidence="1" id="KW-0472">Membrane</keyword>
<dbReference type="AlphaFoldDB" id="A0AAJ1X4E2"/>
<gene>
    <name evidence="2" type="ORF">QE405_004033</name>
</gene>
<protein>
    <submittedName>
        <fullName evidence="2">Uncharacterized protein</fullName>
    </submittedName>
</protein>
<keyword evidence="1" id="KW-1133">Transmembrane helix</keyword>
<dbReference type="EMBL" id="JAUTAN010000001">
    <property type="protein sequence ID" value="MDQ1106749.1"/>
    <property type="molecule type" value="Genomic_DNA"/>
</dbReference>
<feature type="transmembrane region" description="Helical" evidence="1">
    <location>
        <begin position="161"/>
        <end position="180"/>
    </location>
</feature>
<feature type="transmembrane region" description="Helical" evidence="1">
    <location>
        <begin position="365"/>
        <end position="384"/>
    </location>
</feature>
<dbReference type="RefSeq" id="WP_307204962.1">
    <property type="nucleotide sequence ID" value="NZ_JAUTAN010000001.1"/>
</dbReference>
<dbReference type="Proteomes" id="UP001239215">
    <property type="component" value="Unassembled WGS sequence"/>
</dbReference>
<feature type="transmembrane region" description="Helical" evidence="1">
    <location>
        <begin position="135"/>
        <end position="155"/>
    </location>
</feature>
<name>A0AAJ1X4E2_9ACTN</name>
<feature type="transmembrane region" description="Helical" evidence="1">
    <location>
        <begin position="200"/>
        <end position="220"/>
    </location>
</feature>
<comment type="caution">
    <text evidence="2">The sequence shown here is derived from an EMBL/GenBank/DDBJ whole genome shotgun (WGS) entry which is preliminary data.</text>
</comment>
<reference evidence="2" key="1">
    <citation type="submission" date="2023-07" db="EMBL/GenBank/DDBJ databases">
        <title>Functional and genomic diversity of the sorghum phyllosphere microbiome.</title>
        <authorList>
            <person name="Shade A."/>
        </authorList>
    </citation>
    <scope>NUCLEOTIDE SEQUENCE</scope>
    <source>
        <strain evidence="2">SORGH_AS_1067</strain>
    </source>
</reference>